<evidence type="ECO:0000313" key="1">
    <source>
        <dbReference type="EMBL" id="ARV76772.1"/>
    </source>
</evidence>
<dbReference type="Pfam" id="PF12699">
    <property type="entry name" value="phiKZ_IP"/>
    <property type="match status" value="1"/>
</dbReference>
<organism evidence="1 2">
    <name type="scientific">Pseudomonas phage Phabio</name>
    <dbReference type="NCBI Taxonomy" id="2006668"/>
    <lineage>
        <taxon>Viruses</taxon>
        <taxon>Duplodnaviria</taxon>
        <taxon>Heunggongvirae</taxon>
        <taxon>Uroviricota</taxon>
        <taxon>Caudoviricetes</taxon>
        <taxon>Chimalliviridae</taxon>
        <taxon>Phabiovirus</taxon>
        <taxon>Phabiovirus phabio</taxon>
    </lineage>
</organism>
<dbReference type="EMBL" id="MF042360">
    <property type="protein sequence ID" value="ARV76772.1"/>
    <property type="molecule type" value="Genomic_DNA"/>
</dbReference>
<dbReference type="InterPro" id="IPR024413">
    <property type="entry name" value="Phage_phiKZ_Orf92_int-head"/>
</dbReference>
<proteinExistence type="predicted"/>
<evidence type="ECO:0000313" key="2">
    <source>
        <dbReference type="Proteomes" id="UP000225448"/>
    </source>
</evidence>
<name>A0A1Y0STH6_9CAUD</name>
<accession>A0A1Y0STH6</accession>
<protein>
    <submittedName>
        <fullName evidence="1">Virion structural protein</fullName>
    </submittedName>
</protein>
<sequence length="487" mass="53285">MLSSSAFSYVVSREDHTVQQVEEAVVTDTVPPLNGAQPAATDIVVPVEEVVAQPVSPVVTEVVETPAVVDTIVSPVDSPSAAQVVAPDTVVSTEPAAPVDIQMVVETQNPTEMLGQATQESGFCQSQANELLAMQQACEHYGKLIRQTGLEGVTEEGAAFMHVGLQMIQKSLGTDLVISKESLEDINPRSSRTKVTISAESVKELASKAYDAFIEAIKKLIALIEKGWDHVQDFGINQEREIDDKLARLRKLKTGAASQEIVVKNPTMLFADGEEVFPDTKKLFGLAAFALTAYPKAMEAYYKDLGSFGRAVAKTAEEYELDAAEISENLHSIAKPLTKLTEAPGINDKFNGNFVIDIRGDGMSFGIRQGEGKEAPAEVELVVEAPVKIRKMLEDIKHINKLIIDYRPTNARVHAAATKMMKEVEDMNNKDVTNEMLKMVNDSAPRNREIVHFVCKVTRAYLAVIEQMISKHEGVKVKNNTESEFVD</sequence>
<gene>
    <name evidence="1" type="ORF">PHABIO_141</name>
</gene>
<reference evidence="1 2" key="1">
    <citation type="submission" date="2017-05" db="EMBL/GenBank/DDBJ databases">
        <authorList>
            <person name="Song R."/>
            <person name="Chenine A.L."/>
            <person name="Ruprecht R.M."/>
        </authorList>
    </citation>
    <scope>NUCLEOTIDE SEQUENCE [LARGE SCALE GENOMIC DNA]</scope>
</reference>
<dbReference type="Proteomes" id="UP000225448">
    <property type="component" value="Segment"/>
</dbReference>
<keyword evidence="2" id="KW-1185">Reference proteome</keyword>